<gene>
    <name evidence="3" type="ORF">A8O14_06095</name>
</gene>
<evidence type="ECO:0000313" key="4">
    <source>
        <dbReference type="Proteomes" id="UP000078463"/>
    </source>
</evidence>
<keyword evidence="1" id="KW-0274">FAD</keyword>
<reference evidence="4" key="1">
    <citation type="submission" date="2016-05" db="EMBL/GenBank/DDBJ databases">
        <title>Polynucleobacter sp. QLW-P1FAT50C-4 genome.</title>
        <authorList>
            <person name="Hahn M.W."/>
        </authorList>
    </citation>
    <scope>NUCLEOTIDE SEQUENCE [LARGE SCALE GENOMIC DNA]</scope>
    <source>
        <strain evidence="4">QLW-P1FAT50C-4</strain>
    </source>
</reference>
<keyword evidence="4" id="KW-1185">Reference proteome</keyword>
<evidence type="ECO:0000259" key="2">
    <source>
        <dbReference type="PROSITE" id="PS51387"/>
    </source>
</evidence>
<keyword evidence="1" id="KW-0285">Flavoprotein</keyword>
<dbReference type="KEGG" id="pwu:A8O14_06095"/>
<dbReference type="EMBL" id="CP015922">
    <property type="protein sequence ID" value="ANI99684.1"/>
    <property type="molecule type" value="Genomic_DNA"/>
</dbReference>
<dbReference type="InterPro" id="IPR036318">
    <property type="entry name" value="FAD-bd_PCMH-like_sf"/>
</dbReference>
<dbReference type="PANTHER" id="PTHR43762:SF1">
    <property type="entry name" value="D-ARABINONO-1,4-LACTONE OXIDASE"/>
    <property type="match status" value="1"/>
</dbReference>
<organism evidence="3 4">
    <name type="scientific">Polynucleobacter wuianus</name>
    <dbReference type="NCBI Taxonomy" id="1743168"/>
    <lineage>
        <taxon>Bacteria</taxon>
        <taxon>Pseudomonadati</taxon>
        <taxon>Pseudomonadota</taxon>
        <taxon>Betaproteobacteria</taxon>
        <taxon>Burkholderiales</taxon>
        <taxon>Burkholderiaceae</taxon>
        <taxon>Polynucleobacter</taxon>
    </lineage>
</organism>
<dbReference type="SUPFAM" id="SSF56176">
    <property type="entry name" value="FAD-binding/transporter-associated domain-like"/>
    <property type="match status" value="1"/>
</dbReference>
<dbReference type="GO" id="GO:0016899">
    <property type="term" value="F:oxidoreductase activity, acting on the CH-OH group of donors, oxygen as acceptor"/>
    <property type="evidence" value="ECO:0007669"/>
    <property type="project" value="InterPro"/>
</dbReference>
<dbReference type="Pfam" id="PF01565">
    <property type="entry name" value="FAD_binding_4"/>
    <property type="match status" value="1"/>
</dbReference>
<dbReference type="GO" id="GO:0071949">
    <property type="term" value="F:FAD binding"/>
    <property type="evidence" value="ECO:0007669"/>
    <property type="project" value="InterPro"/>
</dbReference>
<dbReference type="InterPro" id="IPR010031">
    <property type="entry name" value="FAD_lactone_oxidase-like"/>
</dbReference>
<dbReference type="AlphaFoldDB" id="A0A191UF75"/>
<dbReference type="PANTHER" id="PTHR43762">
    <property type="entry name" value="L-GULONOLACTONE OXIDASE"/>
    <property type="match status" value="1"/>
</dbReference>
<proteinExistence type="predicted"/>
<name>A0A191UF75_9BURK</name>
<dbReference type="RefSeq" id="WP_068948695.1">
    <property type="nucleotide sequence ID" value="NZ_CP015922.1"/>
</dbReference>
<accession>A0A191UF75</accession>
<sequence>MKVKGWGGYPTIDAKVLLPPQRSECWKLIEENTLIPRGQGRSYGDSANSSTILQTDLLNHVIQFNELTGLLTCESGITIREILKIIVPKGWFIPVTPGTSFVSIGGAIASDIHGKNHHLSGTFTKHIRSLELMVGTGEILNISELNHTELFRATCGGMGLTGLVLSATIQLMPISSSQIYQKTIKANCLEEVCELFDKNSNSTYSVAWIDCLKTGKDLGRSLLMLGEHAKQGDLKLKASRHIKIPIQMPSSLLNPWTAKIFNTIYFNIAKNYSSNVTTPLESYFYPLDKIHNWNRLYGKHGFIQYQFVVPKAVGQKGLKHILRIVSESGKGSFLAVLKAFGPKNENYLSFPIEGYTLALDFKLEASIFPLIELLDKLVLEYGGRIYLAKDGVMNQKTFRKSYHNWEKIEEIRSKYDCIGKFRSTQSIRLGFK</sequence>
<dbReference type="InterPro" id="IPR016166">
    <property type="entry name" value="FAD-bd_PCMH"/>
</dbReference>
<dbReference type="PROSITE" id="PS51387">
    <property type="entry name" value="FAD_PCMH"/>
    <property type="match status" value="1"/>
</dbReference>
<dbReference type="OrthoDB" id="143770at2"/>
<dbReference type="Gene3D" id="3.30.465.10">
    <property type="match status" value="1"/>
</dbReference>
<dbReference type="Proteomes" id="UP000078463">
    <property type="component" value="Chromosome"/>
</dbReference>
<dbReference type="STRING" id="1743168.A8O14_06095"/>
<protein>
    <submittedName>
        <fullName evidence="3">FAD-linked oxidase</fullName>
    </submittedName>
</protein>
<dbReference type="InterPro" id="IPR006094">
    <property type="entry name" value="Oxid_FAD_bind_N"/>
</dbReference>
<evidence type="ECO:0000256" key="1">
    <source>
        <dbReference type="ARBA" id="ARBA00022827"/>
    </source>
</evidence>
<feature type="domain" description="FAD-binding PCMH-type" evidence="2">
    <location>
        <begin position="9"/>
        <end position="174"/>
    </location>
</feature>
<dbReference type="InterPro" id="IPR016169">
    <property type="entry name" value="FAD-bd_PCMH_sub2"/>
</dbReference>
<evidence type="ECO:0000313" key="3">
    <source>
        <dbReference type="EMBL" id="ANI99684.1"/>
    </source>
</evidence>